<gene>
    <name evidence="2" type="ORF">H7B90_07355</name>
</gene>
<dbReference type="InterPro" id="IPR035919">
    <property type="entry name" value="EAL_sf"/>
</dbReference>
<dbReference type="PANTHER" id="PTHR33121">
    <property type="entry name" value="CYCLIC DI-GMP PHOSPHODIESTERASE PDEF"/>
    <property type="match status" value="1"/>
</dbReference>
<dbReference type="CDD" id="cd01948">
    <property type="entry name" value="EAL"/>
    <property type="match status" value="1"/>
</dbReference>
<reference evidence="2 3" key="1">
    <citation type="submission" date="2020-08" db="EMBL/GenBank/DDBJ databases">
        <title>Cohnella phylogeny.</title>
        <authorList>
            <person name="Dunlap C."/>
        </authorList>
    </citation>
    <scope>NUCLEOTIDE SEQUENCE [LARGE SCALE GENOMIC DNA]</scope>
    <source>
        <strain evidence="2 3">DSM 25239</strain>
    </source>
</reference>
<accession>A0A841TW19</accession>
<dbReference type="Proteomes" id="UP000553776">
    <property type="component" value="Unassembled WGS sequence"/>
</dbReference>
<evidence type="ECO:0000259" key="1">
    <source>
        <dbReference type="PROSITE" id="PS50883"/>
    </source>
</evidence>
<dbReference type="InterPro" id="IPR050706">
    <property type="entry name" value="Cyclic-di-GMP_PDE-like"/>
</dbReference>
<protein>
    <submittedName>
        <fullName evidence="2">EAL domain-containing protein</fullName>
    </submittedName>
</protein>
<dbReference type="SUPFAM" id="SSF141868">
    <property type="entry name" value="EAL domain-like"/>
    <property type="match status" value="1"/>
</dbReference>
<dbReference type="EMBL" id="JACJVR010000024">
    <property type="protein sequence ID" value="MBB6691208.1"/>
    <property type="molecule type" value="Genomic_DNA"/>
</dbReference>
<sequence length="426" mass="46742">MMTSWLNINGWERLKERVTELASGREAEAASIGLVCIDRRDAESGASSVAADPEGANSNDGRWNDWLAKAFPGERLWFVDELGSHLWIGVEIPVRGGAGTAAEAHLTRVAGRLRRLLSAEAGTAPIEASGVAVRGTGAAVLPLKAGIDLKDSLYEGMLAAVGRMRSLSGDRDSADLELRAEMERLLKERSIRSVYQPITRIGTGEVFGYEALTRCPPGSRFDGPLALFNFAEREGYAFALDRLAREKAIGSSPSLNGVQKIFINVTLGIMNDPGFVSGQTAQWLRQRGLQPGQVVLELTERSSIDDFEEAKKILRHYRSQGYEIAIDDAGAGYSSLQSIVELSPDYIKVDKSLVQNADRDEMKKQMLRTFVRFAKRMNIRTVAEGIERPEELRLARRVGIDFGQGYLLGRPGEYADDPVRDGLPNG</sequence>
<dbReference type="PROSITE" id="PS50883">
    <property type="entry name" value="EAL"/>
    <property type="match status" value="1"/>
</dbReference>
<dbReference type="SMART" id="SM00052">
    <property type="entry name" value="EAL"/>
    <property type="match status" value="1"/>
</dbReference>
<dbReference type="PANTHER" id="PTHR33121:SF76">
    <property type="entry name" value="SIGNALING PROTEIN"/>
    <property type="match status" value="1"/>
</dbReference>
<dbReference type="Pfam" id="PF00563">
    <property type="entry name" value="EAL"/>
    <property type="match status" value="1"/>
</dbReference>
<dbReference type="InterPro" id="IPR001633">
    <property type="entry name" value="EAL_dom"/>
</dbReference>
<organism evidence="2 3">
    <name type="scientific">Cohnella xylanilytica</name>
    <dbReference type="NCBI Taxonomy" id="557555"/>
    <lineage>
        <taxon>Bacteria</taxon>
        <taxon>Bacillati</taxon>
        <taxon>Bacillota</taxon>
        <taxon>Bacilli</taxon>
        <taxon>Bacillales</taxon>
        <taxon>Paenibacillaceae</taxon>
        <taxon>Cohnella</taxon>
    </lineage>
</organism>
<feature type="domain" description="EAL" evidence="1">
    <location>
        <begin position="175"/>
        <end position="425"/>
    </location>
</feature>
<dbReference type="GO" id="GO:0071111">
    <property type="term" value="F:cyclic-guanylate-specific phosphodiesterase activity"/>
    <property type="evidence" value="ECO:0007669"/>
    <property type="project" value="InterPro"/>
</dbReference>
<evidence type="ECO:0000313" key="3">
    <source>
        <dbReference type="Proteomes" id="UP000553776"/>
    </source>
</evidence>
<name>A0A841TW19_9BACL</name>
<comment type="caution">
    <text evidence="2">The sequence shown here is derived from an EMBL/GenBank/DDBJ whole genome shotgun (WGS) entry which is preliminary data.</text>
</comment>
<dbReference type="RefSeq" id="WP_185135209.1">
    <property type="nucleotide sequence ID" value="NZ_JACJVR010000024.1"/>
</dbReference>
<proteinExistence type="predicted"/>
<keyword evidence="3" id="KW-1185">Reference proteome</keyword>
<dbReference type="Gene3D" id="3.20.20.450">
    <property type="entry name" value="EAL domain"/>
    <property type="match status" value="1"/>
</dbReference>
<dbReference type="AlphaFoldDB" id="A0A841TW19"/>
<evidence type="ECO:0000313" key="2">
    <source>
        <dbReference type="EMBL" id="MBB6691208.1"/>
    </source>
</evidence>